<comment type="caution">
    <text evidence="1">The sequence shown here is derived from an EMBL/GenBank/DDBJ whole genome shotgun (WGS) entry which is preliminary data.</text>
</comment>
<accession>A0A847VDM7</accession>
<dbReference type="EMBL" id="JAAZIL010000050">
    <property type="protein sequence ID" value="NLZ24495.1"/>
    <property type="molecule type" value="Genomic_DNA"/>
</dbReference>
<organism evidence="1 2">
    <name type="scientific">Candidatus Dojkabacteria bacterium</name>
    <dbReference type="NCBI Taxonomy" id="2099670"/>
    <lineage>
        <taxon>Bacteria</taxon>
        <taxon>Candidatus Dojkabacteria</taxon>
    </lineage>
</organism>
<name>A0A847VDM7_9BACT</name>
<evidence type="ECO:0000313" key="1">
    <source>
        <dbReference type="EMBL" id="NLZ24495.1"/>
    </source>
</evidence>
<proteinExistence type="predicted"/>
<dbReference type="Proteomes" id="UP000564033">
    <property type="component" value="Unassembled WGS sequence"/>
</dbReference>
<sequence length="560" mass="62438">SQPIKHYRDCYEVPLPQPSATLEILPNDKENSYGFSSVTHTGKVSGEDNINEPIEMKATYSDKSGADKMVALYIGFTKKNDAIPVTPKYINAGFTAPAKTSSKSEYAFLIRRVIDKNKKEIWVPYIPSMGNSLQEHKWVKASDNINEPFYIKGPDGKNMVQVKINSIKKEGSNELIMKFTVGFNGMDNSVEDGKYNIYLMANNSWGFLPYDYYGAYPAVQKKIPNYWDPSEIRYYNQWIDSKKVWYVDLNPPTATLNVTIDEGTRLKYEWSLDDPLGGIYGVVANLYRSETFKEEDVEDFYIVENSLTPSSGSEKRSPYLPGLLDAGQFKTGHLGGDYLFRIINSQSSGSVIIDPKGNRKGTITLVLTVFDNAGNIGVGQLSFDLRDWIATQGGLFYSKMGASVPERDFDSGWPTSSLLKSRGFEEKGISLTTELLGDSTQSPTEPFRSGENKSYGVSPHSTYEMDSYYTTFKSVFAKRKDYLLNSSRMIKKDVSSGTLTGKLDSSKITLVESNSNLVVEDFECNGKALIFVDGKLTIKDDIKNSSLNSDACIFVVSGSV</sequence>
<feature type="non-terminal residue" evidence="1">
    <location>
        <position position="560"/>
    </location>
</feature>
<gene>
    <name evidence="1" type="ORF">GX888_01990</name>
</gene>
<dbReference type="AlphaFoldDB" id="A0A847VDM7"/>
<reference evidence="1 2" key="1">
    <citation type="journal article" date="2020" name="Biotechnol. Biofuels">
        <title>New insights from the biogas microbiome by comprehensive genome-resolved metagenomics of nearly 1600 species originating from multiple anaerobic digesters.</title>
        <authorList>
            <person name="Campanaro S."/>
            <person name="Treu L."/>
            <person name="Rodriguez-R L.M."/>
            <person name="Kovalovszki A."/>
            <person name="Ziels R.M."/>
            <person name="Maus I."/>
            <person name="Zhu X."/>
            <person name="Kougias P.G."/>
            <person name="Basile A."/>
            <person name="Luo G."/>
            <person name="Schluter A."/>
            <person name="Konstantinidis K.T."/>
            <person name="Angelidaki I."/>
        </authorList>
    </citation>
    <scope>NUCLEOTIDE SEQUENCE [LARGE SCALE GENOMIC DNA]</scope>
    <source>
        <strain evidence="1">AS19jrsBPTG_9</strain>
    </source>
</reference>
<evidence type="ECO:0000313" key="2">
    <source>
        <dbReference type="Proteomes" id="UP000564033"/>
    </source>
</evidence>
<protein>
    <submittedName>
        <fullName evidence="1">Uncharacterized protein</fullName>
    </submittedName>
</protein>
<feature type="non-terminal residue" evidence="1">
    <location>
        <position position="1"/>
    </location>
</feature>